<accession>A0AAV0KD65</accession>
<organism evidence="2 4">
    <name type="scientific">Linum tenue</name>
    <dbReference type="NCBI Taxonomy" id="586396"/>
    <lineage>
        <taxon>Eukaryota</taxon>
        <taxon>Viridiplantae</taxon>
        <taxon>Streptophyta</taxon>
        <taxon>Embryophyta</taxon>
        <taxon>Tracheophyta</taxon>
        <taxon>Spermatophyta</taxon>
        <taxon>Magnoliopsida</taxon>
        <taxon>eudicotyledons</taxon>
        <taxon>Gunneridae</taxon>
        <taxon>Pentapetalae</taxon>
        <taxon>rosids</taxon>
        <taxon>fabids</taxon>
        <taxon>Malpighiales</taxon>
        <taxon>Linaceae</taxon>
        <taxon>Linum</taxon>
    </lineage>
</organism>
<proteinExistence type="predicted"/>
<keyword evidence="4" id="KW-1185">Reference proteome</keyword>
<name>A0AAV0KD65_9ROSI</name>
<gene>
    <name evidence="2" type="ORF">LITE_LOCUS18204</name>
    <name evidence="3" type="ORF">LITE_LOCUS18240</name>
</gene>
<dbReference type="AlphaFoldDB" id="A0AAV0KD65"/>
<feature type="region of interest" description="Disordered" evidence="1">
    <location>
        <begin position="1"/>
        <end position="61"/>
    </location>
</feature>
<protein>
    <submittedName>
        <fullName evidence="2">Uncharacterized protein</fullName>
    </submittedName>
</protein>
<evidence type="ECO:0000256" key="1">
    <source>
        <dbReference type="SAM" id="MobiDB-lite"/>
    </source>
</evidence>
<sequence>MARSHHSRQPPRPPRSRSHNQPALVHPHRRPSRPLPREAQNPGDWLGDRPRRDSCCGRAGR</sequence>
<dbReference type="Proteomes" id="UP001154282">
    <property type="component" value="Unassembled WGS sequence"/>
</dbReference>
<feature type="compositionally biased region" description="Basic residues" evidence="1">
    <location>
        <begin position="1"/>
        <end position="18"/>
    </location>
</feature>
<evidence type="ECO:0000313" key="4">
    <source>
        <dbReference type="Proteomes" id="UP001154282"/>
    </source>
</evidence>
<reference evidence="2" key="1">
    <citation type="submission" date="2022-08" db="EMBL/GenBank/DDBJ databases">
        <authorList>
            <person name="Gutierrez-Valencia J."/>
        </authorList>
    </citation>
    <scope>NUCLEOTIDE SEQUENCE</scope>
</reference>
<feature type="compositionally biased region" description="Basic and acidic residues" evidence="1">
    <location>
        <begin position="46"/>
        <end position="55"/>
    </location>
</feature>
<evidence type="ECO:0000313" key="3">
    <source>
        <dbReference type="EMBL" id="CAI0420060.1"/>
    </source>
</evidence>
<evidence type="ECO:0000313" key="2">
    <source>
        <dbReference type="EMBL" id="CAI0419986.1"/>
    </source>
</evidence>
<dbReference type="EMBL" id="CAMGYJ010000005">
    <property type="protein sequence ID" value="CAI0420060.1"/>
    <property type="molecule type" value="Genomic_DNA"/>
</dbReference>
<dbReference type="EMBL" id="CAMGYJ010000005">
    <property type="protein sequence ID" value="CAI0419986.1"/>
    <property type="molecule type" value="Genomic_DNA"/>
</dbReference>
<comment type="caution">
    <text evidence="2">The sequence shown here is derived from an EMBL/GenBank/DDBJ whole genome shotgun (WGS) entry which is preliminary data.</text>
</comment>